<sequence length="802" mass="89564">MDFPLFFSSARLENAVPLSTIRKTLHIVSAITLFAFSLFILTGEYPFLGIFLILLSFAGGVFAWHRFISYFAEIVPPKLPANAAIVQNLLGYIDFDTAKLFVKTGDYRSETILQTLLDLDFGEFFLKRLNVEKAYLLSKLRNVVHQSDIISTDSFDSVLRSAAAYAERVGHKTIELSDIFLTTASLSGGFRNFLHETKLEPKDLPYIVAWYQWARAHQPPTFLTRLTSSVGIGKTWAYAYTPLLDKFSQGIAVSSSEDEFLHFIAHQKEISLLEEALAKSSESNALLIGEPGVGKMTIIKGLVRKMNHGYSVGSLNYKKVVQLNLEQIYGQKSFGDTAGLVSSVLREAAWAGNIIIVIDELQNYISSQSQTNISEILVPFLKSNSLKIIGLTTQSGAGRGTIENQQISTLFERLEIKEPDEKTVMGILADVVSHKEEKNALFITYPTIKKVYQLSEQYITDSPFPEKAILFLEDVIAFVQKGELGRLVLPEHAEKVLERKLQLPVGDLAKGEVERLMKLEEELHRRIIDQEQAIEGIADAMRRSRTGVAAGGKPIGSFLFLGPTGVGKTETAKALAEIYFGDEKHMIRFDMSEFQKVTDLPRLVGSPEMKEPGIMAMQVRENPFSLVLLDELEKANPDILNLFLQVFDEGRLTDAFGKRVDFRNTIIIGTSNAGAEFIRESLASSLPYPELQKNLIEKILRDGIFRPEFINRFDKVVVFKPLSPKDTHKVTALLLGSLGKRLRQQGYEFEVTSKTVSRIAEAAAGSVFGGRELRRIIQDTVESPLAKDLLAGKYRKGDSIKL</sequence>
<feature type="domain" description="Clp ATPase C-terminal" evidence="6">
    <location>
        <begin position="722"/>
        <end position="802"/>
    </location>
</feature>
<keyword evidence="3" id="KW-0143">Chaperone</keyword>
<dbReference type="PANTHER" id="PTHR11638">
    <property type="entry name" value="ATP-DEPENDENT CLP PROTEASE"/>
    <property type="match status" value="1"/>
</dbReference>
<dbReference type="PANTHER" id="PTHR11638:SF18">
    <property type="entry name" value="HEAT SHOCK PROTEIN 104"/>
    <property type="match status" value="1"/>
</dbReference>
<dbReference type="Proteomes" id="UP000177152">
    <property type="component" value="Unassembled WGS sequence"/>
</dbReference>
<keyword evidence="2" id="KW-0067">ATP-binding</keyword>
<gene>
    <name evidence="7" type="ORF">A2633_05085</name>
</gene>
<evidence type="ECO:0000313" key="7">
    <source>
        <dbReference type="EMBL" id="OGZ95502.1"/>
    </source>
</evidence>
<dbReference type="CDD" id="cd19499">
    <property type="entry name" value="RecA-like_ClpB_Hsp104-like"/>
    <property type="match status" value="1"/>
</dbReference>
<feature type="transmembrane region" description="Helical" evidence="4">
    <location>
        <begin position="48"/>
        <end position="67"/>
    </location>
</feature>
<dbReference type="InterPro" id="IPR050130">
    <property type="entry name" value="ClpA_ClpB"/>
</dbReference>
<dbReference type="InterPro" id="IPR003593">
    <property type="entry name" value="AAA+_ATPase"/>
</dbReference>
<evidence type="ECO:0008006" key="9">
    <source>
        <dbReference type="Google" id="ProtNLM"/>
    </source>
</evidence>
<name>A0A1G2K7U6_9BACT</name>
<dbReference type="Gene3D" id="1.10.8.60">
    <property type="match status" value="2"/>
</dbReference>
<evidence type="ECO:0000256" key="1">
    <source>
        <dbReference type="ARBA" id="ARBA00022741"/>
    </source>
</evidence>
<keyword evidence="4" id="KW-1133">Transmembrane helix</keyword>
<dbReference type="EMBL" id="MHQC01000008">
    <property type="protein sequence ID" value="OGZ95502.1"/>
    <property type="molecule type" value="Genomic_DNA"/>
</dbReference>
<dbReference type="InterPro" id="IPR027417">
    <property type="entry name" value="P-loop_NTPase"/>
</dbReference>
<feature type="transmembrane region" description="Helical" evidence="4">
    <location>
        <begin position="20"/>
        <end position="41"/>
    </location>
</feature>
<organism evidence="7 8">
    <name type="scientific">Candidatus Sungbacteria bacterium RIFCSPHIGHO2_01_FULL_47_32</name>
    <dbReference type="NCBI Taxonomy" id="1802264"/>
    <lineage>
        <taxon>Bacteria</taxon>
        <taxon>Candidatus Sungiibacteriota</taxon>
    </lineage>
</organism>
<dbReference type="PRINTS" id="PR00300">
    <property type="entry name" value="CLPPROTEASEA"/>
</dbReference>
<dbReference type="SMART" id="SM00382">
    <property type="entry name" value="AAA"/>
    <property type="match status" value="2"/>
</dbReference>
<dbReference type="SUPFAM" id="SSF52540">
    <property type="entry name" value="P-loop containing nucleoside triphosphate hydrolases"/>
    <property type="match status" value="2"/>
</dbReference>
<evidence type="ECO:0000259" key="5">
    <source>
        <dbReference type="SMART" id="SM00382"/>
    </source>
</evidence>
<evidence type="ECO:0000256" key="4">
    <source>
        <dbReference type="SAM" id="Phobius"/>
    </source>
</evidence>
<dbReference type="InterPro" id="IPR001270">
    <property type="entry name" value="ClpA/B"/>
</dbReference>
<evidence type="ECO:0000313" key="8">
    <source>
        <dbReference type="Proteomes" id="UP000177152"/>
    </source>
</evidence>
<keyword evidence="4" id="KW-0472">Membrane</keyword>
<reference evidence="7 8" key="1">
    <citation type="journal article" date="2016" name="Nat. Commun.">
        <title>Thousands of microbial genomes shed light on interconnected biogeochemical processes in an aquifer system.</title>
        <authorList>
            <person name="Anantharaman K."/>
            <person name="Brown C.T."/>
            <person name="Hug L.A."/>
            <person name="Sharon I."/>
            <person name="Castelle C.J."/>
            <person name="Probst A.J."/>
            <person name="Thomas B.C."/>
            <person name="Singh A."/>
            <person name="Wilkins M.J."/>
            <person name="Karaoz U."/>
            <person name="Brodie E.L."/>
            <person name="Williams K.H."/>
            <person name="Hubbard S.S."/>
            <person name="Banfield J.F."/>
        </authorList>
    </citation>
    <scope>NUCLEOTIDE SEQUENCE [LARGE SCALE GENOMIC DNA]</scope>
</reference>
<evidence type="ECO:0000259" key="6">
    <source>
        <dbReference type="SMART" id="SM01086"/>
    </source>
</evidence>
<dbReference type="GO" id="GO:0005524">
    <property type="term" value="F:ATP binding"/>
    <property type="evidence" value="ECO:0007669"/>
    <property type="project" value="UniProtKB-KW"/>
</dbReference>
<feature type="domain" description="AAA+ ATPase" evidence="5">
    <location>
        <begin position="554"/>
        <end position="723"/>
    </location>
</feature>
<keyword evidence="4" id="KW-0812">Transmembrane</keyword>
<keyword evidence="1" id="KW-0547">Nucleotide-binding</keyword>
<dbReference type="SMART" id="SM01086">
    <property type="entry name" value="ClpB_D2-small"/>
    <property type="match status" value="1"/>
</dbReference>
<dbReference type="AlphaFoldDB" id="A0A1G2K7U6"/>
<dbReference type="GO" id="GO:0034605">
    <property type="term" value="P:cellular response to heat"/>
    <property type="evidence" value="ECO:0007669"/>
    <property type="project" value="TreeGrafter"/>
</dbReference>
<accession>A0A1G2K7U6</accession>
<evidence type="ECO:0000256" key="3">
    <source>
        <dbReference type="ARBA" id="ARBA00023186"/>
    </source>
</evidence>
<dbReference type="GO" id="GO:0016887">
    <property type="term" value="F:ATP hydrolysis activity"/>
    <property type="evidence" value="ECO:0007669"/>
    <property type="project" value="InterPro"/>
</dbReference>
<dbReference type="InterPro" id="IPR003959">
    <property type="entry name" value="ATPase_AAA_core"/>
</dbReference>
<dbReference type="Pfam" id="PF00004">
    <property type="entry name" value="AAA"/>
    <property type="match status" value="1"/>
</dbReference>
<dbReference type="Pfam" id="PF07724">
    <property type="entry name" value="AAA_2"/>
    <property type="match status" value="1"/>
</dbReference>
<dbReference type="Gene3D" id="3.40.50.300">
    <property type="entry name" value="P-loop containing nucleotide triphosphate hydrolases"/>
    <property type="match status" value="2"/>
</dbReference>
<evidence type="ECO:0000256" key="2">
    <source>
        <dbReference type="ARBA" id="ARBA00022840"/>
    </source>
</evidence>
<dbReference type="GO" id="GO:0005737">
    <property type="term" value="C:cytoplasm"/>
    <property type="evidence" value="ECO:0007669"/>
    <property type="project" value="TreeGrafter"/>
</dbReference>
<protein>
    <recommendedName>
        <fullName evidence="9">AAA+ ATPase domain-containing protein</fullName>
    </recommendedName>
</protein>
<feature type="domain" description="AAA+ ATPase" evidence="5">
    <location>
        <begin position="281"/>
        <end position="420"/>
    </location>
</feature>
<comment type="caution">
    <text evidence="7">The sequence shown here is derived from an EMBL/GenBank/DDBJ whole genome shotgun (WGS) entry which is preliminary data.</text>
</comment>
<dbReference type="CDD" id="cd00009">
    <property type="entry name" value="AAA"/>
    <property type="match status" value="1"/>
</dbReference>
<dbReference type="Pfam" id="PF10431">
    <property type="entry name" value="ClpB_D2-small"/>
    <property type="match status" value="1"/>
</dbReference>
<dbReference type="InterPro" id="IPR019489">
    <property type="entry name" value="Clp_ATPase_C"/>
</dbReference>
<proteinExistence type="predicted"/>